<proteinExistence type="predicted"/>
<keyword evidence="4" id="KW-1185">Reference proteome</keyword>
<evidence type="ECO:0000256" key="1">
    <source>
        <dbReference type="SAM" id="Phobius"/>
    </source>
</evidence>
<keyword evidence="1" id="KW-1133">Transmembrane helix</keyword>
<gene>
    <name evidence="2" type="ORF">SCF082_LOCUS38894</name>
    <name evidence="3" type="ORF">SCF082_LOCUS39006</name>
</gene>
<feature type="transmembrane region" description="Helical" evidence="1">
    <location>
        <begin position="97"/>
        <end position="115"/>
    </location>
</feature>
<dbReference type="EMBL" id="CAXAMM010038884">
    <property type="protein sequence ID" value="CAK9081768.1"/>
    <property type="molecule type" value="Genomic_DNA"/>
</dbReference>
<feature type="transmembrane region" description="Helical" evidence="1">
    <location>
        <begin position="7"/>
        <end position="27"/>
    </location>
</feature>
<comment type="caution">
    <text evidence="2">The sequence shown here is derived from an EMBL/GenBank/DDBJ whole genome shotgun (WGS) entry which is preliminary data.</text>
</comment>
<evidence type="ECO:0000313" key="4">
    <source>
        <dbReference type="Proteomes" id="UP001642464"/>
    </source>
</evidence>
<name>A0ABP0Q1N1_9DINO</name>
<sequence>MSQSFGFVLVLYGLFLVACGGAGAWLHNWEKKAMHSLYAGLGGCVSMVICGILAASNIKILVAVGVHLALVLMLVFIVVFGVQAFKSTGDPDKFDRLVLFLVMGIGSAMALGKAISMKPKKEKK</sequence>
<protein>
    <submittedName>
        <fullName evidence="2">Uncharacterized protein</fullName>
    </submittedName>
</protein>
<feature type="transmembrane region" description="Helical" evidence="1">
    <location>
        <begin position="33"/>
        <end position="54"/>
    </location>
</feature>
<evidence type="ECO:0000313" key="2">
    <source>
        <dbReference type="EMBL" id="CAK9081768.1"/>
    </source>
</evidence>
<organism evidence="2 4">
    <name type="scientific">Durusdinium trenchii</name>
    <dbReference type="NCBI Taxonomy" id="1381693"/>
    <lineage>
        <taxon>Eukaryota</taxon>
        <taxon>Sar</taxon>
        <taxon>Alveolata</taxon>
        <taxon>Dinophyceae</taxon>
        <taxon>Suessiales</taxon>
        <taxon>Symbiodiniaceae</taxon>
        <taxon>Durusdinium</taxon>
    </lineage>
</organism>
<dbReference type="Proteomes" id="UP001642464">
    <property type="component" value="Unassembled WGS sequence"/>
</dbReference>
<keyword evidence="1" id="KW-0812">Transmembrane</keyword>
<reference evidence="2 4" key="1">
    <citation type="submission" date="2024-02" db="EMBL/GenBank/DDBJ databases">
        <authorList>
            <person name="Chen Y."/>
            <person name="Shah S."/>
            <person name="Dougan E. K."/>
            <person name="Thang M."/>
            <person name="Chan C."/>
        </authorList>
    </citation>
    <scope>NUCLEOTIDE SEQUENCE [LARGE SCALE GENOMIC DNA]</scope>
</reference>
<feature type="transmembrane region" description="Helical" evidence="1">
    <location>
        <begin position="61"/>
        <end position="85"/>
    </location>
</feature>
<keyword evidence="1" id="KW-0472">Membrane</keyword>
<accession>A0ABP0Q1N1</accession>
<dbReference type="EMBL" id="CAXAMM010038907">
    <property type="protein sequence ID" value="CAK9082021.1"/>
    <property type="molecule type" value="Genomic_DNA"/>
</dbReference>
<evidence type="ECO:0000313" key="3">
    <source>
        <dbReference type="EMBL" id="CAK9082021.1"/>
    </source>
</evidence>